<dbReference type="InterPro" id="IPR050707">
    <property type="entry name" value="HTH_MetabolicPath_Reg"/>
</dbReference>
<dbReference type="SMART" id="SM00346">
    <property type="entry name" value="HTH_ICLR"/>
    <property type="match status" value="1"/>
</dbReference>
<dbReference type="AlphaFoldDB" id="A0A917LFU2"/>
<dbReference type="InterPro" id="IPR029016">
    <property type="entry name" value="GAF-like_dom_sf"/>
</dbReference>
<proteinExistence type="predicted"/>
<protein>
    <submittedName>
        <fullName evidence="6">IclR family transcriptional regulator</fullName>
    </submittedName>
</protein>
<keyword evidence="1" id="KW-0805">Transcription regulation</keyword>
<dbReference type="Proteomes" id="UP000654257">
    <property type="component" value="Unassembled WGS sequence"/>
</dbReference>
<organism evidence="6 7">
    <name type="scientific">Rhodococcoides trifolii</name>
    <dbReference type="NCBI Taxonomy" id="908250"/>
    <lineage>
        <taxon>Bacteria</taxon>
        <taxon>Bacillati</taxon>
        <taxon>Actinomycetota</taxon>
        <taxon>Actinomycetes</taxon>
        <taxon>Mycobacteriales</taxon>
        <taxon>Nocardiaceae</taxon>
        <taxon>Rhodococcoides</taxon>
    </lineage>
</organism>
<dbReference type="Pfam" id="PF09339">
    <property type="entry name" value="HTH_IclR"/>
    <property type="match status" value="1"/>
</dbReference>
<keyword evidence="7" id="KW-1185">Reference proteome</keyword>
<dbReference type="Pfam" id="PF01614">
    <property type="entry name" value="IclR_C"/>
    <property type="match status" value="1"/>
</dbReference>
<dbReference type="SUPFAM" id="SSF46785">
    <property type="entry name" value="Winged helix' DNA-binding domain"/>
    <property type="match status" value="1"/>
</dbReference>
<dbReference type="Gene3D" id="3.30.450.40">
    <property type="match status" value="1"/>
</dbReference>
<comment type="caution">
    <text evidence="6">The sequence shown here is derived from an EMBL/GenBank/DDBJ whole genome shotgun (WGS) entry which is preliminary data.</text>
</comment>
<dbReference type="PANTHER" id="PTHR30136">
    <property type="entry name" value="HELIX-TURN-HELIX TRANSCRIPTIONAL REGULATOR, ICLR FAMILY"/>
    <property type="match status" value="1"/>
</dbReference>
<reference evidence="6" key="2">
    <citation type="submission" date="2020-09" db="EMBL/GenBank/DDBJ databases">
        <authorList>
            <person name="Sun Q."/>
            <person name="Sedlacek I."/>
        </authorList>
    </citation>
    <scope>NUCLEOTIDE SEQUENCE</scope>
    <source>
        <strain evidence="6">CCM 7905</strain>
    </source>
</reference>
<feature type="domain" description="HTH iclR-type" evidence="4">
    <location>
        <begin position="5"/>
        <end position="66"/>
    </location>
</feature>
<dbReference type="PROSITE" id="PS51077">
    <property type="entry name" value="HTH_ICLR"/>
    <property type="match status" value="1"/>
</dbReference>
<name>A0A917LFU2_9NOCA</name>
<gene>
    <name evidence="6" type="ORF">GCM10007304_35970</name>
</gene>
<dbReference type="InterPro" id="IPR036388">
    <property type="entry name" value="WH-like_DNA-bd_sf"/>
</dbReference>
<dbReference type="GO" id="GO:0003677">
    <property type="term" value="F:DNA binding"/>
    <property type="evidence" value="ECO:0007669"/>
    <property type="project" value="UniProtKB-KW"/>
</dbReference>
<sequence>MPHTGSVTVRALRLLESFTPAAPTLTLGELARRSGYPLTTVHRLTTDLLSWGALERDANGRLHIGLRLWEVASLAPRGALLREVAMPVMEDLSQITRENVQLGILDGHDVIFLERIAGQNAVPVRTRVGGRFPAVATGMGLALLAHADPAVQDAVLSAPLERFTDKTITDPGVLRRTFASIRRTEVAISDRQVTMDAVSVAAPIFSRPGVAVASVSLVVAAETANTASLAPLIRAAARTIGRALG</sequence>
<accession>A0A917LFU2</accession>
<dbReference type="GO" id="GO:0045892">
    <property type="term" value="P:negative regulation of DNA-templated transcription"/>
    <property type="evidence" value="ECO:0007669"/>
    <property type="project" value="TreeGrafter"/>
</dbReference>
<evidence type="ECO:0000313" key="7">
    <source>
        <dbReference type="Proteomes" id="UP000654257"/>
    </source>
</evidence>
<dbReference type="RefSeq" id="WP_188546279.1">
    <property type="nucleotide sequence ID" value="NZ_BMCU01000004.1"/>
</dbReference>
<feature type="domain" description="IclR-ED" evidence="5">
    <location>
        <begin position="67"/>
        <end position="245"/>
    </location>
</feature>
<dbReference type="InterPro" id="IPR036390">
    <property type="entry name" value="WH_DNA-bd_sf"/>
</dbReference>
<evidence type="ECO:0000259" key="4">
    <source>
        <dbReference type="PROSITE" id="PS51077"/>
    </source>
</evidence>
<dbReference type="EMBL" id="BMCU01000004">
    <property type="protein sequence ID" value="GGG18792.1"/>
    <property type="molecule type" value="Genomic_DNA"/>
</dbReference>
<evidence type="ECO:0000256" key="1">
    <source>
        <dbReference type="ARBA" id="ARBA00023015"/>
    </source>
</evidence>
<dbReference type="InterPro" id="IPR014757">
    <property type="entry name" value="Tscrpt_reg_IclR_C"/>
</dbReference>
<dbReference type="GO" id="GO:0003700">
    <property type="term" value="F:DNA-binding transcription factor activity"/>
    <property type="evidence" value="ECO:0007669"/>
    <property type="project" value="TreeGrafter"/>
</dbReference>
<dbReference type="InterPro" id="IPR005471">
    <property type="entry name" value="Tscrpt_reg_IclR_N"/>
</dbReference>
<reference evidence="6" key="1">
    <citation type="journal article" date="2014" name="Int. J. Syst. Evol. Microbiol.">
        <title>Complete genome sequence of Corynebacterium casei LMG S-19264T (=DSM 44701T), isolated from a smear-ripened cheese.</title>
        <authorList>
            <consortium name="US DOE Joint Genome Institute (JGI-PGF)"/>
            <person name="Walter F."/>
            <person name="Albersmeier A."/>
            <person name="Kalinowski J."/>
            <person name="Ruckert C."/>
        </authorList>
    </citation>
    <scope>NUCLEOTIDE SEQUENCE</scope>
    <source>
        <strain evidence="6">CCM 7905</strain>
    </source>
</reference>
<dbReference type="SUPFAM" id="SSF55781">
    <property type="entry name" value="GAF domain-like"/>
    <property type="match status" value="1"/>
</dbReference>
<keyword evidence="3" id="KW-0804">Transcription</keyword>
<keyword evidence="2" id="KW-0238">DNA-binding</keyword>
<evidence type="ECO:0000259" key="5">
    <source>
        <dbReference type="PROSITE" id="PS51078"/>
    </source>
</evidence>
<evidence type="ECO:0000256" key="3">
    <source>
        <dbReference type="ARBA" id="ARBA00023163"/>
    </source>
</evidence>
<evidence type="ECO:0000256" key="2">
    <source>
        <dbReference type="ARBA" id="ARBA00023125"/>
    </source>
</evidence>
<dbReference type="PANTHER" id="PTHR30136:SF24">
    <property type="entry name" value="HTH-TYPE TRANSCRIPTIONAL REPRESSOR ALLR"/>
    <property type="match status" value="1"/>
</dbReference>
<dbReference type="PROSITE" id="PS51078">
    <property type="entry name" value="ICLR_ED"/>
    <property type="match status" value="1"/>
</dbReference>
<evidence type="ECO:0000313" key="6">
    <source>
        <dbReference type="EMBL" id="GGG18792.1"/>
    </source>
</evidence>
<dbReference type="Gene3D" id="1.10.10.10">
    <property type="entry name" value="Winged helix-like DNA-binding domain superfamily/Winged helix DNA-binding domain"/>
    <property type="match status" value="1"/>
</dbReference>